<keyword evidence="8 13" id="KW-0653">Protein transport</keyword>
<evidence type="ECO:0000256" key="8">
    <source>
        <dbReference type="ARBA" id="ARBA00022927"/>
    </source>
</evidence>
<dbReference type="Pfam" id="PF01602">
    <property type="entry name" value="Adaptin_N"/>
    <property type="match status" value="1"/>
</dbReference>
<name>A9UQF5_MONBE</name>
<dbReference type="FunCoup" id="A9UQF5">
    <property type="interactions" value="1823"/>
</dbReference>
<dbReference type="PANTHER" id="PTHR10261">
    <property type="entry name" value="COATOMER SUBUNIT GAMMA"/>
    <property type="match status" value="1"/>
</dbReference>
<dbReference type="InterPro" id="IPR011989">
    <property type="entry name" value="ARM-like"/>
</dbReference>
<dbReference type="InParanoid" id="A9UQF5"/>
<dbReference type="InterPro" id="IPR013040">
    <property type="entry name" value="Coatomer_gsu_app_Ig-like_dom"/>
</dbReference>
<dbReference type="OMA" id="DFIEDCE"/>
<comment type="function">
    <text evidence="12 13">The coatomer is a cytosolic protein complex that binds to dilysine motifs and reversibly associates with Golgi non-clathrin-coated vesicles, which further mediate biosynthetic protein transport from the ER, via the Golgi up to the trans Golgi network. Coatomer complex is required for budding from Golgi membranes, and is essential for the retrograde Golgi-to-ER transport of dilysine-tagged proteins.</text>
</comment>
<evidence type="ECO:0000259" key="14">
    <source>
        <dbReference type="Pfam" id="PF01602"/>
    </source>
</evidence>
<dbReference type="Proteomes" id="UP000001357">
    <property type="component" value="Unassembled WGS sequence"/>
</dbReference>
<dbReference type="GO" id="GO:0009306">
    <property type="term" value="P:protein secretion"/>
    <property type="evidence" value="ECO:0000318"/>
    <property type="project" value="GO_Central"/>
</dbReference>
<dbReference type="Pfam" id="PF08752">
    <property type="entry name" value="COP-gamma_platf"/>
    <property type="match status" value="1"/>
</dbReference>
<dbReference type="PIRSF" id="PIRSF037093">
    <property type="entry name" value="Coatomer_gamma_subunit"/>
    <property type="match status" value="1"/>
</dbReference>
<gene>
    <name evidence="17" type="ORF">MONBRDRAFT_17262</name>
</gene>
<dbReference type="InterPro" id="IPR032154">
    <property type="entry name" value="Coatomer_g_Cpla"/>
</dbReference>
<dbReference type="eggNOG" id="KOG1078">
    <property type="taxonomic scope" value="Eukaryota"/>
</dbReference>
<reference evidence="17 18" key="1">
    <citation type="journal article" date="2008" name="Nature">
        <title>The genome of the choanoflagellate Monosiga brevicollis and the origin of metazoans.</title>
        <authorList>
            <consortium name="JGI Sequencing"/>
            <person name="King N."/>
            <person name="Westbrook M.J."/>
            <person name="Young S.L."/>
            <person name="Kuo A."/>
            <person name="Abedin M."/>
            <person name="Chapman J."/>
            <person name="Fairclough S."/>
            <person name="Hellsten U."/>
            <person name="Isogai Y."/>
            <person name="Letunic I."/>
            <person name="Marr M."/>
            <person name="Pincus D."/>
            <person name="Putnam N."/>
            <person name="Rokas A."/>
            <person name="Wright K.J."/>
            <person name="Zuzow R."/>
            <person name="Dirks W."/>
            <person name="Good M."/>
            <person name="Goodstein D."/>
            <person name="Lemons D."/>
            <person name="Li W."/>
            <person name="Lyons J.B."/>
            <person name="Morris A."/>
            <person name="Nichols S."/>
            <person name="Richter D.J."/>
            <person name="Salamov A."/>
            <person name="Bork P."/>
            <person name="Lim W.A."/>
            <person name="Manning G."/>
            <person name="Miller W.T."/>
            <person name="McGinnis W."/>
            <person name="Shapiro H."/>
            <person name="Tjian R."/>
            <person name="Grigoriev I.V."/>
            <person name="Rokhsar D."/>
        </authorList>
    </citation>
    <scope>NUCLEOTIDE SEQUENCE [LARGE SCALE GENOMIC DNA]</scope>
    <source>
        <strain evidence="18">MX1 / ATCC 50154</strain>
    </source>
</reference>
<dbReference type="PANTHER" id="PTHR10261:SF0">
    <property type="entry name" value="COATOMER SUBUNIT GAMMA-2"/>
    <property type="match status" value="1"/>
</dbReference>
<evidence type="ECO:0000256" key="10">
    <source>
        <dbReference type="ARBA" id="ARBA00023136"/>
    </source>
</evidence>
<dbReference type="GO" id="GO:0000139">
    <property type="term" value="C:Golgi membrane"/>
    <property type="evidence" value="ECO:0000318"/>
    <property type="project" value="GO_Central"/>
</dbReference>
<organism evidence="17 18">
    <name type="scientific">Monosiga brevicollis</name>
    <name type="common">Choanoflagellate</name>
    <dbReference type="NCBI Taxonomy" id="81824"/>
    <lineage>
        <taxon>Eukaryota</taxon>
        <taxon>Choanoflagellata</taxon>
        <taxon>Craspedida</taxon>
        <taxon>Salpingoecidae</taxon>
        <taxon>Monosiga</taxon>
    </lineage>
</organism>
<dbReference type="FunFam" id="3.30.310.10:FF:000011">
    <property type="entry name" value="Coatomer subunit gamma"/>
    <property type="match status" value="1"/>
</dbReference>
<dbReference type="GO" id="GO:0005783">
    <property type="term" value="C:endoplasmic reticulum"/>
    <property type="evidence" value="ECO:0000318"/>
    <property type="project" value="GO_Central"/>
</dbReference>
<evidence type="ECO:0000256" key="4">
    <source>
        <dbReference type="ARBA" id="ARBA00022448"/>
    </source>
</evidence>
<keyword evidence="6" id="KW-0677">Repeat</keyword>
<keyword evidence="4 13" id="KW-0813">Transport</keyword>
<dbReference type="GO" id="GO:0005793">
    <property type="term" value="C:endoplasmic reticulum-Golgi intermediate compartment"/>
    <property type="evidence" value="ECO:0000318"/>
    <property type="project" value="GO_Central"/>
</dbReference>
<dbReference type="FunFam" id="2.60.40.1480:FF:000001">
    <property type="entry name" value="Coatomer subunit gamma"/>
    <property type="match status" value="1"/>
</dbReference>
<comment type="similarity">
    <text evidence="2 13">Belongs to the COPG family.</text>
</comment>
<proteinExistence type="inferred from homology"/>
<feature type="domain" description="Coatomer gamma subunit appendage Ig-like subdomain" evidence="15">
    <location>
        <begin position="597"/>
        <end position="743"/>
    </location>
</feature>
<keyword evidence="11 13" id="KW-0968">Cytoplasmic vesicle</keyword>
<dbReference type="RefSeq" id="XP_001742798.1">
    <property type="nucleotide sequence ID" value="XM_001742746.1"/>
</dbReference>
<keyword evidence="10 13" id="KW-0472">Membrane</keyword>
<comment type="subcellular location">
    <subcellularLocation>
        <location evidence="13">Cytoplasm</location>
    </subcellularLocation>
    <subcellularLocation>
        <location evidence="1 13">Golgi apparatus membrane</location>
        <topology evidence="1 13">Peripheral membrane protein</topology>
        <orientation evidence="1 13">Cytoplasmic side</orientation>
    </subcellularLocation>
    <subcellularLocation>
        <location evidence="13">Cytoplasmic vesicle</location>
        <location evidence="13">COPI-coated vesicle membrane</location>
        <topology evidence="13">Peripheral membrane protein</topology>
        <orientation evidence="13">Cytoplasmic side</orientation>
    </subcellularLocation>
</comment>
<keyword evidence="18" id="KW-1185">Reference proteome</keyword>
<dbReference type="STRING" id="81824.A9UQF5"/>
<dbReference type="GO" id="GO:0006888">
    <property type="term" value="P:endoplasmic reticulum to Golgi vesicle-mediated transport"/>
    <property type="evidence" value="ECO:0000318"/>
    <property type="project" value="GO_Central"/>
</dbReference>
<dbReference type="GO" id="GO:0006886">
    <property type="term" value="P:intracellular protein transport"/>
    <property type="evidence" value="ECO:0007669"/>
    <property type="project" value="InterPro"/>
</dbReference>
<keyword evidence="9 13" id="KW-0333">Golgi apparatus</keyword>
<evidence type="ECO:0000256" key="1">
    <source>
        <dbReference type="ARBA" id="ARBA00004255"/>
    </source>
</evidence>
<dbReference type="GO" id="GO:0072384">
    <property type="term" value="P:organelle transport along microtubule"/>
    <property type="evidence" value="ECO:0000318"/>
    <property type="project" value="GO_Central"/>
</dbReference>
<dbReference type="Gene3D" id="3.30.310.10">
    <property type="entry name" value="TATA-Binding Protein"/>
    <property type="match status" value="1"/>
</dbReference>
<feature type="domain" description="Coatomer subunit gamma C-terminal" evidence="16">
    <location>
        <begin position="746"/>
        <end position="859"/>
    </location>
</feature>
<keyword evidence="5 13" id="KW-0963">Cytoplasm</keyword>
<accession>A9UQF5</accession>
<dbReference type="AlphaFoldDB" id="A9UQF5"/>
<evidence type="ECO:0000256" key="12">
    <source>
        <dbReference type="ARBA" id="ARBA00025536"/>
    </source>
</evidence>
<dbReference type="GO" id="GO:0005198">
    <property type="term" value="F:structural molecule activity"/>
    <property type="evidence" value="ECO:0007669"/>
    <property type="project" value="InterPro"/>
</dbReference>
<dbReference type="GO" id="GO:0006891">
    <property type="term" value="P:intra-Golgi vesicle-mediated transport"/>
    <property type="evidence" value="ECO:0000318"/>
    <property type="project" value="GO_Central"/>
</dbReference>
<evidence type="ECO:0000313" key="18">
    <source>
        <dbReference type="Proteomes" id="UP000001357"/>
    </source>
</evidence>
<dbReference type="Gene3D" id="2.60.40.1480">
    <property type="entry name" value="Coatomer, gamma subunit, appendage domain"/>
    <property type="match status" value="1"/>
</dbReference>
<comment type="subunit">
    <text evidence="3">Oligomeric complex that consists of at least the alpha, beta, beta', gamma, delta, epsilon and zeta subunits.</text>
</comment>
<evidence type="ECO:0000256" key="13">
    <source>
        <dbReference type="PIRNR" id="PIRNR037093"/>
    </source>
</evidence>
<dbReference type="Pfam" id="PF16381">
    <property type="entry name" value="Coatomer_g_Cpla"/>
    <property type="match status" value="1"/>
</dbReference>
<dbReference type="SUPFAM" id="SSF49348">
    <property type="entry name" value="Clathrin adaptor appendage domain"/>
    <property type="match status" value="1"/>
</dbReference>
<dbReference type="InterPro" id="IPR037067">
    <property type="entry name" value="Coatomer_gsu_app_sf"/>
</dbReference>
<dbReference type="SUPFAM" id="SSF55711">
    <property type="entry name" value="Subdomain of clathrin and coatomer appendage domain"/>
    <property type="match status" value="1"/>
</dbReference>
<dbReference type="Gene3D" id="1.25.10.10">
    <property type="entry name" value="Leucine-rich Repeat Variant"/>
    <property type="match status" value="2"/>
</dbReference>
<feature type="domain" description="Clathrin/coatomer adaptor adaptin-like N-terminal" evidence="14">
    <location>
        <begin position="21"/>
        <end position="534"/>
    </location>
</feature>
<sequence length="860" mass="95819">MAHRDKKDEEDGLVNPFLGLEKSTVLQEARAFNEMPIRVSKCLMILTKLLFLIHQGDTLGTREATETFFSMTKLFQCPDVRLRRMVYLTIKAMSTISEDVIMVTSSLMKDMTARDDTYRGAAIRALCTITDNTTLQSLERFLKQAIVDRNPSVSSGALVSSLHLLNKGHDVVKRWVNEVQQAASNNSAMSQYHALGLLYHIKAKDRLAVQKLVATQIKKHLSSPFATCQLIRYSLKVIEADPDANHDDLHDFLESCLRNKSEMVVYEAARAIVNLKNVTARQLAPAVSVLQLFLSSPRPVLRFAAVRSLNKVSISHPNAVKTCVLDMENLITDSNRSVATLAITTLLKIGNEASVDRLMKQITSFMNEISDEFKIVVVEAIRSLCLKYPQKYPVMMSFLAGALRDEGGYDYKKAIVAAISGIIEHIPEAKEAGLAQLCEYIEDCEHSALLTTILHMLGERGPSTPSPSKYIRFIYNRLILESSIVRAAAVDALSKFGSHCESLRPSIIVLLRRCLMDTDDEVRDRVTLALTLLEGNEGAAFMNQLPLSLSSLERALKEYVAEPRDQPFDINAVPVEVDTTEKSALDDMFDPEQRAENEARLAAVPELAQLNLGPLFKSSPPTQLTEAETEYVVKAYKHVYQSHVVFEFNITNTLNDQILEQCTVIMEGGEQEIDEDDVVIVPAPKVMYDKPASAYVAFPLDASIASQTFETTLDFVVKDCDPETGEEDPEGYPDKYELEEIELGFADYVSPVTRPNFAQAWQALEDKGGESEDVFELTSMTNLQEAVDQVLKLLGLSACERSSTVKEGKNRHELFMAGMYVGGQEVLARARLAFDEHVSMNLCVRAPSEELSQLVLSCIE</sequence>
<evidence type="ECO:0000256" key="9">
    <source>
        <dbReference type="ARBA" id="ARBA00023034"/>
    </source>
</evidence>
<evidence type="ECO:0000259" key="15">
    <source>
        <dbReference type="Pfam" id="PF08752"/>
    </source>
</evidence>
<evidence type="ECO:0000256" key="2">
    <source>
        <dbReference type="ARBA" id="ARBA00010720"/>
    </source>
</evidence>
<evidence type="ECO:0000256" key="3">
    <source>
        <dbReference type="ARBA" id="ARBA00011775"/>
    </source>
</evidence>
<dbReference type="FunFam" id="1.25.10.10:FF:000071">
    <property type="entry name" value="Coatomer subunit gamma"/>
    <property type="match status" value="1"/>
</dbReference>
<dbReference type="GO" id="GO:0030126">
    <property type="term" value="C:COPI vesicle coat"/>
    <property type="evidence" value="ECO:0000318"/>
    <property type="project" value="GO_Central"/>
</dbReference>
<evidence type="ECO:0000313" key="17">
    <source>
        <dbReference type="EMBL" id="EDQ93036.1"/>
    </source>
</evidence>
<evidence type="ECO:0000256" key="6">
    <source>
        <dbReference type="ARBA" id="ARBA00022737"/>
    </source>
</evidence>
<evidence type="ECO:0000256" key="7">
    <source>
        <dbReference type="ARBA" id="ARBA00022892"/>
    </source>
</evidence>
<dbReference type="KEGG" id="mbr:MONBRDRAFT_17262"/>
<dbReference type="InterPro" id="IPR016024">
    <property type="entry name" value="ARM-type_fold"/>
</dbReference>
<dbReference type="EMBL" id="CH991543">
    <property type="protein sequence ID" value="EDQ93036.1"/>
    <property type="molecule type" value="Genomic_DNA"/>
</dbReference>
<dbReference type="InterPro" id="IPR012295">
    <property type="entry name" value="TBP_dom_sf"/>
</dbReference>
<evidence type="ECO:0000259" key="16">
    <source>
        <dbReference type="Pfam" id="PF16381"/>
    </source>
</evidence>
<dbReference type="InterPro" id="IPR013041">
    <property type="entry name" value="Clathrin_app_Ig-like_sf"/>
</dbReference>
<protein>
    <recommendedName>
        <fullName evidence="13">Coatomer subunit gamma</fullName>
    </recommendedName>
</protein>
<keyword evidence="7 13" id="KW-0931">ER-Golgi transport</keyword>
<dbReference type="FunFam" id="1.25.10.10:FF:000382">
    <property type="entry name" value="Coatomer subunit gamma"/>
    <property type="match status" value="1"/>
</dbReference>
<evidence type="ECO:0000256" key="5">
    <source>
        <dbReference type="ARBA" id="ARBA00022490"/>
    </source>
</evidence>
<dbReference type="InterPro" id="IPR009028">
    <property type="entry name" value="Coatomer/calthrin_app_sub_C"/>
</dbReference>
<dbReference type="GeneID" id="5888174"/>
<dbReference type="SUPFAM" id="SSF48371">
    <property type="entry name" value="ARM repeat"/>
    <property type="match status" value="1"/>
</dbReference>
<evidence type="ECO:0000256" key="11">
    <source>
        <dbReference type="ARBA" id="ARBA00023329"/>
    </source>
</evidence>
<dbReference type="InterPro" id="IPR017106">
    <property type="entry name" value="Coatomer_gsu"/>
</dbReference>
<dbReference type="InterPro" id="IPR002553">
    <property type="entry name" value="Clathrin/coatomer_adapt-like_N"/>
</dbReference>